<comment type="caution">
    <text evidence="4">Lacks conserved residue(s) required for the propagation of feature annotation.</text>
</comment>
<keyword evidence="2 4" id="KW-0819">tRNA processing</keyword>
<dbReference type="InterPro" id="IPR020097">
    <property type="entry name" value="PsdUridine_synth_TruA_a/b_dom"/>
</dbReference>
<dbReference type="PANTHER" id="PTHR11142">
    <property type="entry name" value="PSEUDOURIDYLATE SYNTHASE"/>
    <property type="match status" value="1"/>
</dbReference>
<comment type="similarity">
    <text evidence="1 4 7">Belongs to the tRNA pseudouridine synthase TruA family.</text>
</comment>
<evidence type="ECO:0000256" key="3">
    <source>
        <dbReference type="ARBA" id="ARBA00023235"/>
    </source>
</evidence>
<comment type="subunit">
    <text evidence="4">Homodimer.</text>
</comment>
<dbReference type="InterPro" id="IPR020094">
    <property type="entry name" value="TruA/RsuA/RluB/E/F_N"/>
</dbReference>
<comment type="function">
    <text evidence="4">Formation of pseudouridine at positions 38, 39 and 40 in the anticodon stem and loop of transfer RNAs.</text>
</comment>
<dbReference type="HAMAP" id="MF_00171">
    <property type="entry name" value="TruA"/>
    <property type="match status" value="1"/>
</dbReference>
<dbReference type="EMBL" id="DVMU01000199">
    <property type="protein sequence ID" value="HIU34714.1"/>
    <property type="molecule type" value="Genomic_DNA"/>
</dbReference>
<dbReference type="InterPro" id="IPR001406">
    <property type="entry name" value="PsdUridine_synth_TruA"/>
</dbReference>
<dbReference type="PIRSF" id="PIRSF001430">
    <property type="entry name" value="tRNA_psdUrid_synth"/>
    <property type="match status" value="1"/>
</dbReference>
<proteinExistence type="inferred from homology"/>
<dbReference type="GO" id="GO:0160147">
    <property type="term" value="F:tRNA pseudouridine(38-40) synthase activity"/>
    <property type="evidence" value="ECO:0007669"/>
    <property type="project" value="UniProtKB-EC"/>
</dbReference>
<protein>
    <recommendedName>
        <fullName evidence="4">tRNA pseudouridine synthase A</fullName>
        <ecNumber evidence="4">5.4.99.12</ecNumber>
    </recommendedName>
    <alternativeName>
        <fullName evidence="4">tRNA pseudouridine(38-40) synthase</fullName>
    </alternativeName>
    <alternativeName>
        <fullName evidence="4">tRNA pseudouridylate synthase I</fullName>
    </alternativeName>
    <alternativeName>
        <fullName evidence="4">tRNA-uridine isomerase I</fullName>
    </alternativeName>
</protein>
<organism evidence="9 10">
    <name type="scientific">Candidatus Pullichristensenella excrementigallinarum</name>
    <dbReference type="NCBI Taxonomy" id="2840907"/>
    <lineage>
        <taxon>Bacteria</taxon>
        <taxon>Bacillati</taxon>
        <taxon>Bacillota</taxon>
        <taxon>Clostridia</taxon>
        <taxon>Candidatus Pullichristensenella</taxon>
    </lineage>
</organism>
<dbReference type="EC" id="5.4.99.12" evidence="4"/>
<sequence>MRRIRLTVEYDGTDYAGWQRQENALAVQEVVERALARLTGEKAALTGASRTDAGVHALGQTAHFDTMSRIPAEKFSYALNTLLPGDVRISDSREVSPDFHARFSARGKRYRYQIDSAPHAGALTRKTHWHVIYPLDLALMREEAQTLLGRHDFRAFAASGSTVKDAVREIHRAEILQYGREFVFWVEGTGFLYNMVRILAGTLVGVGSGKMAPGAFARALQTGDRLCLGVTAPAHGLTLMQVYYDGDEWSGSKP</sequence>
<dbReference type="GO" id="GO:0031119">
    <property type="term" value="P:tRNA pseudouridine synthesis"/>
    <property type="evidence" value="ECO:0007669"/>
    <property type="project" value="UniProtKB-UniRule"/>
</dbReference>
<evidence type="ECO:0000256" key="6">
    <source>
        <dbReference type="PIRSR" id="PIRSR001430-2"/>
    </source>
</evidence>
<evidence type="ECO:0000256" key="4">
    <source>
        <dbReference type="HAMAP-Rule" id="MF_00171"/>
    </source>
</evidence>
<dbReference type="Gene3D" id="3.30.70.580">
    <property type="entry name" value="Pseudouridine synthase I, catalytic domain, N-terminal subdomain"/>
    <property type="match status" value="1"/>
</dbReference>
<accession>A0A9D1IEV6</accession>
<dbReference type="AlphaFoldDB" id="A0A9D1IEV6"/>
<comment type="catalytic activity">
    <reaction evidence="4 7">
        <text>uridine(38/39/40) in tRNA = pseudouridine(38/39/40) in tRNA</text>
        <dbReference type="Rhea" id="RHEA:22376"/>
        <dbReference type="Rhea" id="RHEA-COMP:10085"/>
        <dbReference type="Rhea" id="RHEA-COMP:10087"/>
        <dbReference type="ChEBI" id="CHEBI:65314"/>
        <dbReference type="ChEBI" id="CHEBI:65315"/>
        <dbReference type="EC" id="5.4.99.12"/>
    </reaction>
</comment>
<dbReference type="Pfam" id="PF01416">
    <property type="entry name" value="PseudoU_synth_1"/>
    <property type="match status" value="2"/>
</dbReference>
<keyword evidence="3 4" id="KW-0413">Isomerase</keyword>
<evidence type="ECO:0000256" key="7">
    <source>
        <dbReference type="RuleBase" id="RU003792"/>
    </source>
</evidence>
<evidence type="ECO:0000259" key="8">
    <source>
        <dbReference type="Pfam" id="PF01416"/>
    </source>
</evidence>
<evidence type="ECO:0000313" key="9">
    <source>
        <dbReference type="EMBL" id="HIU34714.1"/>
    </source>
</evidence>
<reference evidence="9" key="1">
    <citation type="submission" date="2020-10" db="EMBL/GenBank/DDBJ databases">
        <authorList>
            <person name="Gilroy R."/>
        </authorList>
    </citation>
    <scope>NUCLEOTIDE SEQUENCE</scope>
    <source>
        <strain evidence="9">ChiHcec3-11533</strain>
    </source>
</reference>
<reference evidence="9" key="2">
    <citation type="journal article" date="2021" name="PeerJ">
        <title>Extensive microbial diversity within the chicken gut microbiome revealed by metagenomics and culture.</title>
        <authorList>
            <person name="Gilroy R."/>
            <person name="Ravi A."/>
            <person name="Getino M."/>
            <person name="Pursley I."/>
            <person name="Horton D.L."/>
            <person name="Alikhan N.F."/>
            <person name="Baker D."/>
            <person name="Gharbi K."/>
            <person name="Hall N."/>
            <person name="Watson M."/>
            <person name="Adriaenssens E.M."/>
            <person name="Foster-Nyarko E."/>
            <person name="Jarju S."/>
            <person name="Secka A."/>
            <person name="Antonio M."/>
            <person name="Oren A."/>
            <person name="Chaudhuri R.R."/>
            <person name="La Ragione R."/>
            <person name="Hildebrand F."/>
            <person name="Pallen M.J."/>
        </authorList>
    </citation>
    <scope>NUCLEOTIDE SEQUENCE</scope>
    <source>
        <strain evidence="9">ChiHcec3-11533</strain>
    </source>
</reference>
<evidence type="ECO:0000256" key="5">
    <source>
        <dbReference type="PIRSR" id="PIRSR001430-1"/>
    </source>
</evidence>
<dbReference type="InterPro" id="IPR020095">
    <property type="entry name" value="PsdUridine_synth_TruA_C"/>
</dbReference>
<dbReference type="Proteomes" id="UP000824072">
    <property type="component" value="Unassembled WGS sequence"/>
</dbReference>
<feature type="domain" description="Pseudouridine synthase I TruA alpha/beta" evidence="8">
    <location>
        <begin position="144"/>
        <end position="245"/>
    </location>
</feature>
<feature type="binding site" evidence="4 6">
    <location>
        <position position="110"/>
    </location>
    <ligand>
        <name>substrate</name>
    </ligand>
</feature>
<gene>
    <name evidence="4 9" type="primary">truA</name>
    <name evidence="9" type="ORF">IAB02_09140</name>
</gene>
<feature type="active site" description="Nucleophile" evidence="4 5">
    <location>
        <position position="52"/>
    </location>
</feature>
<dbReference type="PANTHER" id="PTHR11142:SF0">
    <property type="entry name" value="TRNA PSEUDOURIDINE SYNTHASE-LIKE 1"/>
    <property type="match status" value="1"/>
</dbReference>
<dbReference type="GO" id="GO:0003723">
    <property type="term" value="F:RNA binding"/>
    <property type="evidence" value="ECO:0007669"/>
    <property type="project" value="InterPro"/>
</dbReference>
<evidence type="ECO:0000313" key="10">
    <source>
        <dbReference type="Proteomes" id="UP000824072"/>
    </source>
</evidence>
<evidence type="ECO:0000256" key="1">
    <source>
        <dbReference type="ARBA" id="ARBA00009375"/>
    </source>
</evidence>
<feature type="domain" description="Pseudouridine synthase I TruA alpha/beta" evidence="8">
    <location>
        <begin position="8"/>
        <end position="103"/>
    </location>
</feature>
<dbReference type="SUPFAM" id="SSF55120">
    <property type="entry name" value="Pseudouridine synthase"/>
    <property type="match status" value="1"/>
</dbReference>
<dbReference type="Gene3D" id="3.30.70.660">
    <property type="entry name" value="Pseudouridine synthase I, catalytic domain, C-terminal subdomain"/>
    <property type="match status" value="1"/>
</dbReference>
<dbReference type="CDD" id="cd02570">
    <property type="entry name" value="PseudoU_synth_EcTruA"/>
    <property type="match status" value="1"/>
</dbReference>
<evidence type="ECO:0000256" key="2">
    <source>
        <dbReference type="ARBA" id="ARBA00022694"/>
    </source>
</evidence>
<dbReference type="FunFam" id="3.30.70.580:FF:000001">
    <property type="entry name" value="tRNA pseudouridine synthase A"/>
    <property type="match status" value="1"/>
</dbReference>
<name>A0A9D1IEV6_9FIRM</name>
<comment type="caution">
    <text evidence="9">The sequence shown here is derived from an EMBL/GenBank/DDBJ whole genome shotgun (WGS) entry which is preliminary data.</text>
</comment>
<dbReference type="InterPro" id="IPR020103">
    <property type="entry name" value="PsdUridine_synth_cat_dom_sf"/>
</dbReference>
<dbReference type="NCBIfam" id="TIGR00071">
    <property type="entry name" value="hisT_truA"/>
    <property type="match status" value="1"/>
</dbReference>